<evidence type="ECO:0000313" key="2">
    <source>
        <dbReference type="EMBL" id="AIE92301.1"/>
    </source>
</evidence>
<proteinExistence type="predicted"/>
<dbReference type="PANTHER" id="PTHR40660">
    <property type="entry name" value="5'-PHOSPHATE OXIDASE PUTATIVE DOMAIN-CONTAINING PROTEIN-RELATED"/>
    <property type="match status" value="1"/>
</dbReference>
<dbReference type="InterPro" id="IPR011576">
    <property type="entry name" value="Pyridox_Oxase_N"/>
</dbReference>
<dbReference type="EMBL" id="KF900361">
    <property type="protein sequence ID" value="AIE92301.1"/>
    <property type="molecule type" value="Genomic_DNA"/>
</dbReference>
<dbReference type="AlphaFoldDB" id="A0A075FS33"/>
<protein>
    <submittedName>
        <fullName evidence="2">Flavin-nucleotide-binding protein</fullName>
    </submittedName>
</protein>
<sequence length="147" mass="16929">MVIITEEIKNFVNFQKLGYVATVSIDNTPNLSPKGTIMVFDESYLAFADIHSPQTVENLRHNPSTEINVVDPFRRRGYRFKGIAEIISSGDKFNKIISYYKESGVKSSIKSIILVKIEKISEVLSPLYDLGYTEEELKTKWKKHYKF</sequence>
<dbReference type="Pfam" id="PF01243">
    <property type="entry name" value="PNPOx_N"/>
    <property type="match status" value="1"/>
</dbReference>
<dbReference type="PANTHER" id="PTHR40660:SF1">
    <property type="entry name" value="5'-PHOSPHATE OXIDASE PUTATIVE DOMAIN-CONTAINING PROTEIN-RELATED"/>
    <property type="match status" value="1"/>
</dbReference>
<organism evidence="2">
    <name type="scientific">uncultured marine thaumarchaeote AD1000_21_E03</name>
    <dbReference type="NCBI Taxonomy" id="1455900"/>
    <lineage>
        <taxon>Archaea</taxon>
        <taxon>Nitrososphaerota</taxon>
        <taxon>environmental samples</taxon>
    </lineage>
</organism>
<dbReference type="SUPFAM" id="SSF50475">
    <property type="entry name" value="FMN-binding split barrel"/>
    <property type="match status" value="1"/>
</dbReference>
<reference evidence="2" key="1">
    <citation type="journal article" date="2014" name="Genome Biol. Evol.">
        <title>Pangenome evidence for extensive interdomain horizontal transfer affecting lineage core and shell genes in uncultured planktonic thaumarchaeota and euryarchaeota.</title>
        <authorList>
            <person name="Deschamps P."/>
            <person name="Zivanovic Y."/>
            <person name="Moreira D."/>
            <person name="Rodriguez-Valera F."/>
            <person name="Lopez-Garcia P."/>
        </authorList>
    </citation>
    <scope>NUCLEOTIDE SEQUENCE</scope>
</reference>
<accession>A0A075FS33</accession>
<dbReference type="InterPro" id="IPR012349">
    <property type="entry name" value="Split_barrel_FMN-bd"/>
</dbReference>
<evidence type="ECO:0000259" key="1">
    <source>
        <dbReference type="Pfam" id="PF01243"/>
    </source>
</evidence>
<dbReference type="Gene3D" id="2.30.110.10">
    <property type="entry name" value="Electron Transport, Fmn-binding Protein, Chain A"/>
    <property type="match status" value="1"/>
</dbReference>
<name>A0A075FS33_9ARCH</name>
<feature type="domain" description="Pyridoxamine 5'-phosphate oxidase N-terminal" evidence="1">
    <location>
        <begin position="4"/>
        <end position="122"/>
    </location>
</feature>